<evidence type="ECO:0000259" key="2">
    <source>
        <dbReference type="Pfam" id="PF00171"/>
    </source>
</evidence>
<dbReference type="SUPFAM" id="SSF53720">
    <property type="entry name" value="ALDH-like"/>
    <property type="match status" value="1"/>
</dbReference>
<evidence type="ECO:0000313" key="3">
    <source>
        <dbReference type="EMBL" id="GAA4554064.1"/>
    </source>
</evidence>
<keyword evidence="1" id="KW-0560">Oxidoreductase</keyword>
<comment type="caution">
    <text evidence="3">The sequence shown here is derived from an EMBL/GenBank/DDBJ whole genome shotgun (WGS) entry which is preliminary data.</text>
</comment>
<keyword evidence="4" id="KW-1185">Reference proteome</keyword>
<dbReference type="EMBL" id="BAABGT010000079">
    <property type="protein sequence ID" value="GAA4554064.1"/>
    <property type="molecule type" value="Genomic_DNA"/>
</dbReference>
<dbReference type="PANTHER" id="PTHR43353:SF3">
    <property type="entry name" value="ALDEHYDE DEHYDROGENASE-RELATED"/>
    <property type="match status" value="1"/>
</dbReference>
<dbReference type="PANTHER" id="PTHR43353">
    <property type="entry name" value="SUCCINATE-SEMIALDEHYDE DEHYDROGENASE, MITOCHONDRIAL"/>
    <property type="match status" value="1"/>
</dbReference>
<dbReference type="InterPro" id="IPR016163">
    <property type="entry name" value="Ald_DH_C"/>
</dbReference>
<protein>
    <submittedName>
        <fullName evidence="3">Aldehyde dehydrogenase (NADP(+))</fullName>
    </submittedName>
</protein>
<dbReference type="InterPro" id="IPR016161">
    <property type="entry name" value="Ald_DH/histidinol_DH"/>
</dbReference>
<dbReference type="Gene3D" id="3.40.605.10">
    <property type="entry name" value="Aldehyde Dehydrogenase, Chain A, domain 1"/>
    <property type="match status" value="1"/>
</dbReference>
<dbReference type="InterPro" id="IPR050740">
    <property type="entry name" value="Aldehyde_DH_Superfamily"/>
</dbReference>
<proteinExistence type="predicted"/>
<evidence type="ECO:0000313" key="4">
    <source>
        <dbReference type="Proteomes" id="UP001501598"/>
    </source>
</evidence>
<evidence type="ECO:0000256" key="1">
    <source>
        <dbReference type="ARBA" id="ARBA00023002"/>
    </source>
</evidence>
<dbReference type="Gene3D" id="3.40.309.10">
    <property type="entry name" value="Aldehyde Dehydrogenase, Chain A, domain 2"/>
    <property type="match status" value="1"/>
</dbReference>
<gene>
    <name evidence="3" type="ORF">GCM10023175_51340</name>
</gene>
<dbReference type="InterPro" id="IPR016162">
    <property type="entry name" value="Ald_DH_N"/>
</dbReference>
<sequence length="446" mass="46160">MTPENALAGAAAAARAFGRTSPTDRAARLRAAADALDAAAAELVPLAMSESHLAEGRLTGELGRTTFQARLFAERLEQGTLLDVRIDPADPEWGMGPRPDIRRTQVPIGPVLVFAASNFPFAFSVFGGDTVSALAAGCPVVVKAHPGHPELSRRTAALVAPHFPEGVVALIEGEAEGAAAVQDPRIRAVGFTGSTAGGRALFDLAARRPDPIPFYGELGSTNPVVVTPAGWAARSTEIATGFAGSVTLGAGQFCTNPGVVLVPDADAFLAAVPELTAHAMLNERIEAGYRKAATEMAGATAVARGELDGGPVLFRAAAREVLDRPELLEQEVFGPAALIVEYSDVAEALQVLDALEGQLTGTVQGAPADPDAAALLTRLAEHVGRVIWNEWPTGVTVSDAQQHGGPYPASTAPLTTSVGTAAAARWLRPVAFQNVPEPLLPAELRG</sequence>
<reference evidence="4" key="1">
    <citation type="journal article" date="2019" name="Int. J. Syst. Evol. Microbiol.">
        <title>The Global Catalogue of Microorganisms (GCM) 10K type strain sequencing project: providing services to taxonomists for standard genome sequencing and annotation.</title>
        <authorList>
            <consortium name="The Broad Institute Genomics Platform"/>
            <consortium name="The Broad Institute Genome Sequencing Center for Infectious Disease"/>
            <person name="Wu L."/>
            <person name="Ma J."/>
        </authorList>
    </citation>
    <scope>NUCLEOTIDE SEQUENCE [LARGE SCALE GENOMIC DNA]</scope>
    <source>
        <strain evidence="4">JCM 17906</strain>
    </source>
</reference>
<name>A0ABP8RZB5_9PSEU</name>
<dbReference type="InterPro" id="IPR044151">
    <property type="entry name" value="ALDH_KGSADH"/>
</dbReference>
<organism evidence="3 4">
    <name type="scientific">Pseudonocardia xishanensis</name>
    <dbReference type="NCBI Taxonomy" id="630995"/>
    <lineage>
        <taxon>Bacteria</taxon>
        <taxon>Bacillati</taxon>
        <taxon>Actinomycetota</taxon>
        <taxon>Actinomycetes</taxon>
        <taxon>Pseudonocardiales</taxon>
        <taxon>Pseudonocardiaceae</taxon>
        <taxon>Pseudonocardia</taxon>
    </lineage>
</organism>
<accession>A0ABP8RZB5</accession>
<feature type="domain" description="Aldehyde dehydrogenase" evidence="2">
    <location>
        <begin position="4"/>
        <end position="274"/>
    </location>
</feature>
<dbReference type="Proteomes" id="UP001501598">
    <property type="component" value="Unassembled WGS sequence"/>
</dbReference>
<dbReference type="InterPro" id="IPR015590">
    <property type="entry name" value="Aldehyde_DH_dom"/>
</dbReference>
<dbReference type="CDD" id="cd07129">
    <property type="entry name" value="ALDH_KGSADH"/>
    <property type="match status" value="1"/>
</dbReference>
<dbReference type="RefSeq" id="WP_345423755.1">
    <property type="nucleotide sequence ID" value="NZ_BAABGT010000079.1"/>
</dbReference>
<dbReference type="Pfam" id="PF00171">
    <property type="entry name" value="Aldedh"/>
    <property type="match status" value="1"/>
</dbReference>